<proteinExistence type="predicted"/>
<dbReference type="GO" id="GO:0005634">
    <property type="term" value="C:nucleus"/>
    <property type="evidence" value="ECO:0007669"/>
    <property type="project" value="UniProtKB-SubCell"/>
</dbReference>
<dbReference type="PANTHER" id="PTHR31384">
    <property type="entry name" value="AUXIN RESPONSE FACTOR 4-RELATED"/>
    <property type="match status" value="1"/>
</dbReference>
<dbReference type="Gene3D" id="2.30.30.1040">
    <property type="match status" value="1"/>
</dbReference>
<dbReference type="EMBL" id="GEVM01010964">
    <property type="protein sequence ID" value="JAU94974.1"/>
    <property type="molecule type" value="Transcribed_RNA"/>
</dbReference>
<dbReference type="InterPro" id="IPR044835">
    <property type="entry name" value="ARF_plant"/>
</dbReference>
<dbReference type="GO" id="GO:0006355">
    <property type="term" value="P:regulation of DNA-templated transcription"/>
    <property type="evidence" value="ECO:0007669"/>
    <property type="project" value="InterPro"/>
</dbReference>
<dbReference type="Pfam" id="PF02362">
    <property type="entry name" value="B3"/>
    <property type="match status" value="1"/>
</dbReference>
<dbReference type="GO" id="GO:0003677">
    <property type="term" value="F:DNA binding"/>
    <property type="evidence" value="ECO:0007669"/>
    <property type="project" value="UniProtKB-KW"/>
</dbReference>
<reference evidence="7" key="1">
    <citation type="submission" date="2016-07" db="EMBL/GenBank/DDBJ databases">
        <title>De novo transcriptome assembly of four accessions of the metal hyperaccumulator plant Noccaea caerulescens.</title>
        <authorList>
            <person name="Blande D."/>
            <person name="Halimaa P."/>
            <person name="Tervahauta A.I."/>
            <person name="Aarts M.G."/>
            <person name="Karenlampi S.O."/>
        </authorList>
    </citation>
    <scope>NUCLEOTIDE SEQUENCE</scope>
</reference>
<evidence type="ECO:0000256" key="1">
    <source>
        <dbReference type="ARBA" id="ARBA00004123"/>
    </source>
</evidence>
<keyword evidence="2" id="KW-0805">Transcription regulation</keyword>
<organism evidence="7">
    <name type="scientific">Noccaea caerulescens</name>
    <name type="common">Alpine penny-cress</name>
    <name type="synonym">Thlaspi caerulescens</name>
    <dbReference type="NCBI Taxonomy" id="107243"/>
    <lineage>
        <taxon>Eukaryota</taxon>
        <taxon>Viridiplantae</taxon>
        <taxon>Streptophyta</taxon>
        <taxon>Embryophyta</taxon>
        <taxon>Tracheophyta</taxon>
        <taxon>Spermatophyta</taxon>
        <taxon>Magnoliopsida</taxon>
        <taxon>eudicotyledons</taxon>
        <taxon>Gunneridae</taxon>
        <taxon>Pentapetalae</taxon>
        <taxon>rosids</taxon>
        <taxon>malvids</taxon>
        <taxon>Brassicales</taxon>
        <taxon>Brassicaceae</taxon>
        <taxon>Coluteocarpeae</taxon>
        <taxon>Noccaea</taxon>
    </lineage>
</organism>
<evidence type="ECO:0000256" key="4">
    <source>
        <dbReference type="ARBA" id="ARBA00023163"/>
    </source>
</evidence>
<evidence type="ECO:0000313" key="7">
    <source>
        <dbReference type="EMBL" id="JAU94974.1"/>
    </source>
</evidence>
<dbReference type="GO" id="GO:0009725">
    <property type="term" value="P:response to hormone"/>
    <property type="evidence" value="ECO:0007669"/>
    <property type="project" value="InterPro"/>
</dbReference>
<dbReference type="Gene3D" id="2.40.330.10">
    <property type="entry name" value="DNA-binding pseudobarrel domain"/>
    <property type="match status" value="1"/>
</dbReference>
<evidence type="ECO:0000256" key="3">
    <source>
        <dbReference type="ARBA" id="ARBA00023125"/>
    </source>
</evidence>
<keyword evidence="3" id="KW-0238">DNA-binding</keyword>
<keyword evidence="4" id="KW-0804">Transcription</keyword>
<keyword evidence="5" id="KW-0539">Nucleus</keyword>
<dbReference type="AlphaFoldDB" id="A0A1J3JRG7"/>
<dbReference type="InterPro" id="IPR015300">
    <property type="entry name" value="DNA-bd_pseudobarrel_sf"/>
</dbReference>
<feature type="domain" description="TF-B3" evidence="6">
    <location>
        <begin position="139"/>
        <end position="201"/>
    </location>
</feature>
<evidence type="ECO:0000259" key="6">
    <source>
        <dbReference type="PROSITE" id="PS50863"/>
    </source>
</evidence>
<accession>A0A1J3JRG7</accession>
<dbReference type="CDD" id="cd10017">
    <property type="entry name" value="B3_DNA"/>
    <property type="match status" value="1"/>
</dbReference>
<comment type="subcellular location">
    <subcellularLocation>
        <location evidence="1">Nucleus</location>
    </subcellularLocation>
</comment>
<dbReference type="InterPro" id="IPR003340">
    <property type="entry name" value="B3_DNA-bd"/>
</dbReference>
<dbReference type="PROSITE" id="PS50863">
    <property type="entry name" value="B3"/>
    <property type="match status" value="1"/>
</dbReference>
<evidence type="ECO:0000256" key="5">
    <source>
        <dbReference type="ARBA" id="ARBA00023242"/>
    </source>
</evidence>
<protein>
    <submittedName>
        <fullName evidence="7">Auxin response factor 17</fullName>
    </submittedName>
</protein>
<name>A0A1J3JRG7_NOCCA</name>
<sequence>MEKHVNTCVWHACAGVRHLKTLTSSSTVYYFPQGHVENYGASTAVKALCANLPATKCEIVSVEFLADQATDEVYARIRLAPHVPGIAVNPRPEIAAEVNRLAKAFVRRLDTCDLSRELSVFDKQLNVKEIFMKKEDMYLKIGDIHGKVWNFWKTYNHAQSCHSLTSGWPEFVASKKLSAGDDLLFMKSMDGEITVGVRRRPVNMNGAFLGGIQEDKLPNGGRKCTVEDLAEAMGKAFAKLEFQVLYYPSVGCSCMIHDAKEVEKTEKKPLFVGVRVSKDSIKGIRNNTMRWCGSSWKQVEVAWDLPGVEEESTNAWEIEPVFLNRKEQE</sequence>
<evidence type="ECO:0000256" key="2">
    <source>
        <dbReference type="ARBA" id="ARBA00023015"/>
    </source>
</evidence>
<gene>
    <name evidence="7" type="ORF">MP_TR206_c1_g1_i1_g.666</name>
</gene>
<dbReference type="SUPFAM" id="SSF101936">
    <property type="entry name" value="DNA-binding pseudobarrel domain"/>
    <property type="match status" value="1"/>
</dbReference>